<dbReference type="SUPFAM" id="SSF52402">
    <property type="entry name" value="Adenine nucleotide alpha hydrolases-like"/>
    <property type="match status" value="1"/>
</dbReference>
<dbReference type="Gene3D" id="3.40.50.620">
    <property type="entry name" value="HUPs"/>
    <property type="match status" value="1"/>
</dbReference>
<evidence type="ECO:0000313" key="3">
    <source>
        <dbReference type="EMBL" id="UOE26792.1"/>
    </source>
</evidence>
<reference evidence="3 4" key="1">
    <citation type="submission" date="2022-03" db="EMBL/GenBank/DDBJ databases">
        <title>Agromyces sp. isolated from the gut of P. brevitarsis seulensis larvae.</title>
        <authorList>
            <person name="Won M."/>
            <person name="Kwon S.-W."/>
        </authorList>
    </citation>
    <scope>NUCLEOTIDE SEQUENCE [LARGE SCALE GENOMIC DNA]</scope>
    <source>
        <strain evidence="3 4">KACC 16215</strain>
    </source>
</reference>
<dbReference type="RefSeq" id="WP_243569602.1">
    <property type="nucleotide sequence ID" value="NZ_BAAARD010000003.1"/>
</dbReference>
<dbReference type="Proteomes" id="UP000831304">
    <property type="component" value="Chromosome"/>
</dbReference>
<dbReference type="InterPro" id="IPR006015">
    <property type="entry name" value="Universal_stress_UspA"/>
</dbReference>
<gene>
    <name evidence="3" type="ORF">MTP13_03140</name>
</gene>
<comment type="similarity">
    <text evidence="1">Belongs to the universal stress protein A family.</text>
</comment>
<evidence type="ECO:0000256" key="1">
    <source>
        <dbReference type="ARBA" id="ARBA00008791"/>
    </source>
</evidence>
<name>A0ABY4AUF1_9MICO</name>
<proteinExistence type="inferred from homology"/>
<sequence length="146" mass="15170">MEQRRIIVGVDGSESSIDALRYGARLATAFGAPLEAITTWTVPPVAGALLVEGWSPETDAGVILETSIQQAFDGAPPAGLRRTTLGGPPARTLIEVSRDAEMLVLGSRGHGGFVGLLIGSVSATCAEHARCPVLIVHSNTEPVQES</sequence>
<dbReference type="InterPro" id="IPR006016">
    <property type="entry name" value="UspA"/>
</dbReference>
<dbReference type="InterPro" id="IPR014729">
    <property type="entry name" value="Rossmann-like_a/b/a_fold"/>
</dbReference>
<organism evidence="3 4">
    <name type="scientific">Agromyces soli</name>
    <dbReference type="NCBI Taxonomy" id="659012"/>
    <lineage>
        <taxon>Bacteria</taxon>
        <taxon>Bacillati</taxon>
        <taxon>Actinomycetota</taxon>
        <taxon>Actinomycetes</taxon>
        <taxon>Micrococcales</taxon>
        <taxon>Microbacteriaceae</taxon>
        <taxon>Agromyces</taxon>
    </lineage>
</organism>
<keyword evidence="4" id="KW-1185">Reference proteome</keyword>
<protein>
    <submittedName>
        <fullName evidence="3">Universal stress protein</fullName>
    </submittedName>
</protein>
<dbReference type="Pfam" id="PF00582">
    <property type="entry name" value="Usp"/>
    <property type="match status" value="1"/>
</dbReference>
<dbReference type="PANTHER" id="PTHR46268:SF6">
    <property type="entry name" value="UNIVERSAL STRESS PROTEIN UP12"/>
    <property type="match status" value="1"/>
</dbReference>
<dbReference type="EMBL" id="CP094533">
    <property type="protein sequence ID" value="UOE26792.1"/>
    <property type="molecule type" value="Genomic_DNA"/>
</dbReference>
<accession>A0ABY4AUF1</accession>
<evidence type="ECO:0000313" key="4">
    <source>
        <dbReference type="Proteomes" id="UP000831304"/>
    </source>
</evidence>
<feature type="domain" description="UspA" evidence="2">
    <location>
        <begin position="4"/>
        <end position="137"/>
    </location>
</feature>
<evidence type="ECO:0000259" key="2">
    <source>
        <dbReference type="Pfam" id="PF00582"/>
    </source>
</evidence>
<dbReference type="PANTHER" id="PTHR46268">
    <property type="entry name" value="STRESS RESPONSE PROTEIN NHAX"/>
    <property type="match status" value="1"/>
</dbReference>
<dbReference type="PRINTS" id="PR01438">
    <property type="entry name" value="UNVRSLSTRESS"/>
</dbReference>